<feature type="compositionally biased region" description="Basic and acidic residues" evidence="1">
    <location>
        <begin position="50"/>
        <end position="65"/>
    </location>
</feature>
<sequence length="86" mass="9432">MLSARRLADSQVGQHRSLSPTAEHHWSTPPVQVDTLGSPGRRPKSKTRKEKNELPPRRPRDDDGLVARLGPEPLLGLPVASSLLDP</sequence>
<keyword evidence="3" id="KW-1185">Reference proteome</keyword>
<dbReference type="AlphaFoldDB" id="K0S1M2"/>
<feature type="non-terminal residue" evidence="2">
    <location>
        <position position="86"/>
    </location>
</feature>
<evidence type="ECO:0000313" key="2">
    <source>
        <dbReference type="EMBL" id="EJK58664.1"/>
    </source>
</evidence>
<feature type="region of interest" description="Disordered" evidence="1">
    <location>
        <begin position="1"/>
        <end position="86"/>
    </location>
</feature>
<evidence type="ECO:0000256" key="1">
    <source>
        <dbReference type="SAM" id="MobiDB-lite"/>
    </source>
</evidence>
<comment type="caution">
    <text evidence="2">The sequence shown here is derived from an EMBL/GenBank/DDBJ whole genome shotgun (WGS) entry which is preliminary data.</text>
</comment>
<evidence type="ECO:0000313" key="3">
    <source>
        <dbReference type="Proteomes" id="UP000266841"/>
    </source>
</evidence>
<protein>
    <submittedName>
        <fullName evidence="2">Uncharacterized protein</fullName>
    </submittedName>
</protein>
<dbReference type="EMBL" id="AGNL01024565">
    <property type="protein sequence ID" value="EJK58664.1"/>
    <property type="molecule type" value="Genomic_DNA"/>
</dbReference>
<accession>K0S1M2</accession>
<organism evidence="2 3">
    <name type="scientific">Thalassiosira oceanica</name>
    <name type="common">Marine diatom</name>
    <dbReference type="NCBI Taxonomy" id="159749"/>
    <lineage>
        <taxon>Eukaryota</taxon>
        <taxon>Sar</taxon>
        <taxon>Stramenopiles</taxon>
        <taxon>Ochrophyta</taxon>
        <taxon>Bacillariophyta</taxon>
        <taxon>Coscinodiscophyceae</taxon>
        <taxon>Thalassiosirophycidae</taxon>
        <taxon>Thalassiosirales</taxon>
        <taxon>Thalassiosiraceae</taxon>
        <taxon>Thalassiosira</taxon>
    </lineage>
</organism>
<gene>
    <name evidence="2" type="ORF">THAOC_21192</name>
</gene>
<name>K0S1M2_THAOC</name>
<dbReference type="Proteomes" id="UP000266841">
    <property type="component" value="Unassembled WGS sequence"/>
</dbReference>
<proteinExistence type="predicted"/>
<reference evidence="2 3" key="1">
    <citation type="journal article" date="2012" name="Genome Biol.">
        <title>Genome and low-iron response of an oceanic diatom adapted to chronic iron limitation.</title>
        <authorList>
            <person name="Lommer M."/>
            <person name="Specht M."/>
            <person name="Roy A.S."/>
            <person name="Kraemer L."/>
            <person name="Andreson R."/>
            <person name="Gutowska M.A."/>
            <person name="Wolf J."/>
            <person name="Bergner S.V."/>
            <person name="Schilhabel M.B."/>
            <person name="Klostermeier U.C."/>
            <person name="Beiko R.G."/>
            <person name="Rosenstiel P."/>
            <person name="Hippler M."/>
            <person name="Laroche J."/>
        </authorList>
    </citation>
    <scope>NUCLEOTIDE SEQUENCE [LARGE SCALE GENOMIC DNA]</scope>
    <source>
        <strain evidence="2 3">CCMP1005</strain>
    </source>
</reference>
<feature type="compositionally biased region" description="Polar residues" evidence="1">
    <location>
        <begin position="11"/>
        <end position="20"/>
    </location>
</feature>